<dbReference type="OrthoDB" id="9813092at2"/>
<dbReference type="SFLD" id="SFLDS00019">
    <property type="entry name" value="Glutathione_Transferase_(cytos"/>
    <property type="match status" value="1"/>
</dbReference>
<dbReference type="SUPFAM" id="SSF52833">
    <property type="entry name" value="Thioredoxin-like"/>
    <property type="match status" value="1"/>
</dbReference>
<evidence type="ECO:0000259" key="1">
    <source>
        <dbReference type="PROSITE" id="PS50404"/>
    </source>
</evidence>
<dbReference type="KEGG" id="vta:B0141"/>
<evidence type="ECO:0000313" key="2">
    <source>
        <dbReference type="EMBL" id="SON51752.1"/>
    </source>
</evidence>
<reference evidence="2 3" key="1">
    <citation type="submission" date="2017-10" db="EMBL/GenBank/DDBJ databases">
        <authorList>
            <person name="Banno H."/>
            <person name="Chua N.-H."/>
        </authorList>
    </citation>
    <scope>NUCLEOTIDE SEQUENCE [LARGE SCALE GENOMIC DNA]</scope>
    <source>
        <strain evidence="2">Vibrio tapetis CECT4600</strain>
    </source>
</reference>
<dbReference type="PROSITE" id="PS50404">
    <property type="entry name" value="GST_NTER"/>
    <property type="match status" value="1"/>
</dbReference>
<dbReference type="AlphaFoldDB" id="A0A2N8ZIL6"/>
<dbReference type="InterPro" id="IPR036282">
    <property type="entry name" value="Glutathione-S-Trfase_C_sf"/>
</dbReference>
<dbReference type="Proteomes" id="UP000235828">
    <property type="component" value="Chromosome B"/>
</dbReference>
<keyword evidence="3" id="KW-1185">Reference proteome</keyword>
<dbReference type="InterPro" id="IPR040079">
    <property type="entry name" value="Glutathione_S-Trfase"/>
</dbReference>
<dbReference type="PANTHER" id="PTHR44051:SF8">
    <property type="entry name" value="GLUTATHIONE S-TRANSFERASE GSTA"/>
    <property type="match status" value="1"/>
</dbReference>
<sequence length="222" mass="25832">MSLPTLYSLRRCPYAMRARMGLILANQPVMLRDIVTRNKPPELIEANPKGTVPIIVLDHSASTETDPTVIAESLDIMLWALKQNDPHDVLRDSQVDLAKEILELIKLNDTQFIPMLEQYRASYRYHNDDLEDRRLQCLTLVAPLEARLAKHKFLFGDNPSLADYALMPFISQFARVEKKWFVQSEYGNIAQWLKAHYESALYTKIMRQYPQWIESGEEFLFD</sequence>
<gene>
    <name evidence="2" type="ORF">VTAP4600_B0141</name>
</gene>
<dbReference type="GO" id="GO:0016740">
    <property type="term" value="F:transferase activity"/>
    <property type="evidence" value="ECO:0007669"/>
    <property type="project" value="UniProtKB-KW"/>
</dbReference>
<accession>A0A2N8ZIL6</accession>
<dbReference type="InterPro" id="IPR036249">
    <property type="entry name" value="Thioredoxin-like_sf"/>
</dbReference>
<dbReference type="SUPFAM" id="SSF47616">
    <property type="entry name" value="GST C-terminal domain-like"/>
    <property type="match status" value="1"/>
</dbReference>
<dbReference type="CDD" id="cd03196">
    <property type="entry name" value="GST_C_5"/>
    <property type="match status" value="1"/>
</dbReference>
<dbReference type="PANTHER" id="PTHR44051">
    <property type="entry name" value="GLUTATHIONE S-TRANSFERASE-RELATED"/>
    <property type="match status" value="1"/>
</dbReference>
<dbReference type="Gene3D" id="1.20.1050.10">
    <property type="match status" value="1"/>
</dbReference>
<dbReference type="Pfam" id="PF13410">
    <property type="entry name" value="GST_C_2"/>
    <property type="match status" value="1"/>
</dbReference>
<dbReference type="InterPro" id="IPR004045">
    <property type="entry name" value="Glutathione_S-Trfase_N"/>
</dbReference>
<organism evidence="2 3">
    <name type="scientific">Vibrio tapetis subsp. tapetis</name>
    <dbReference type="NCBI Taxonomy" id="1671868"/>
    <lineage>
        <taxon>Bacteria</taxon>
        <taxon>Pseudomonadati</taxon>
        <taxon>Pseudomonadota</taxon>
        <taxon>Gammaproteobacteria</taxon>
        <taxon>Vibrionales</taxon>
        <taxon>Vibrionaceae</taxon>
        <taxon>Vibrio</taxon>
    </lineage>
</organism>
<evidence type="ECO:0000313" key="3">
    <source>
        <dbReference type="Proteomes" id="UP000235828"/>
    </source>
</evidence>
<feature type="domain" description="GST N-terminal" evidence="1">
    <location>
        <begin position="2"/>
        <end position="88"/>
    </location>
</feature>
<dbReference type="EMBL" id="LT960612">
    <property type="protein sequence ID" value="SON51752.1"/>
    <property type="molecule type" value="Genomic_DNA"/>
</dbReference>
<dbReference type="RefSeq" id="WP_102524146.1">
    <property type="nucleotide sequence ID" value="NZ_LT960612.1"/>
</dbReference>
<protein>
    <submittedName>
        <fullName evidence="2">Glutathione S-transferase domain protein</fullName>
    </submittedName>
</protein>
<dbReference type="Pfam" id="PF13417">
    <property type="entry name" value="GST_N_3"/>
    <property type="match status" value="1"/>
</dbReference>
<proteinExistence type="predicted"/>
<keyword evidence="2" id="KW-0808">Transferase</keyword>
<name>A0A2N8ZIL6_9VIBR</name>
<dbReference type="Gene3D" id="3.40.30.10">
    <property type="entry name" value="Glutaredoxin"/>
    <property type="match status" value="1"/>
</dbReference>